<accession>A0A9W4UB17</accession>
<dbReference type="Proteomes" id="UP001152607">
    <property type="component" value="Unassembled WGS sequence"/>
</dbReference>
<reference evidence="1" key="1">
    <citation type="submission" date="2023-01" db="EMBL/GenBank/DDBJ databases">
        <authorList>
            <person name="Van Ghelder C."/>
            <person name="Rancurel C."/>
        </authorList>
    </citation>
    <scope>NUCLEOTIDE SEQUENCE</scope>
    <source>
        <strain evidence="1">CNCM I-4278</strain>
    </source>
</reference>
<name>A0A9W4UB17_9PLEO</name>
<evidence type="ECO:0000313" key="1">
    <source>
        <dbReference type="EMBL" id="CAI6328528.1"/>
    </source>
</evidence>
<sequence>MGLCRYLESSKASYHPCISHRARLISSLTSSPFFFSSALGFSNHFWCIVRNPPLRSSSFAYIRFQELFNVRHGAGPFQSCTLFSKFCSASSAIKEFGVLIM</sequence>
<dbReference type="AlphaFoldDB" id="A0A9W4UB17"/>
<gene>
    <name evidence="1" type="ORF">PDIGIT_LOCUS3991</name>
</gene>
<evidence type="ECO:0000313" key="2">
    <source>
        <dbReference type="Proteomes" id="UP001152607"/>
    </source>
</evidence>
<proteinExistence type="predicted"/>
<organism evidence="1 2">
    <name type="scientific">Periconia digitata</name>
    <dbReference type="NCBI Taxonomy" id="1303443"/>
    <lineage>
        <taxon>Eukaryota</taxon>
        <taxon>Fungi</taxon>
        <taxon>Dikarya</taxon>
        <taxon>Ascomycota</taxon>
        <taxon>Pezizomycotina</taxon>
        <taxon>Dothideomycetes</taxon>
        <taxon>Pleosporomycetidae</taxon>
        <taxon>Pleosporales</taxon>
        <taxon>Massarineae</taxon>
        <taxon>Periconiaceae</taxon>
        <taxon>Periconia</taxon>
    </lineage>
</organism>
<protein>
    <submittedName>
        <fullName evidence="1">Uncharacterized protein</fullName>
    </submittedName>
</protein>
<keyword evidence="2" id="KW-1185">Reference proteome</keyword>
<dbReference type="EMBL" id="CAOQHR010000002">
    <property type="protein sequence ID" value="CAI6328528.1"/>
    <property type="molecule type" value="Genomic_DNA"/>
</dbReference>
<comment type="caution">
    <text evidence="1">The sequence shown here is derived from an EMBL/GenBank/DDBJ whole genome shotgun (WGS) entry which is preliminary data.</text>
</comment>